<feature type="transmembrane region" description="Helical" evidence="10">
    <location>
        <begin position="89"/>
        <end position="112"/>
    </location>
</feature>
<feature type="region of interest" description="Disordered" evidence="9">
    <location>
        <begin position="436"/>
        <end position="455"/>
    </location>
</feature>
<dbReference type="PRINTS" id="PR01333">
    <property type="entry name" value="2POREKCHANEL"/>
</dbReference>
<sequence length="568" mass="64334">TDLDLESYVPNYRLIPIISGIVIPFSILLEIPGLTEKWYIRTVDNVIVETKPNPPILVFGITVSLICALIANISLILRFMEWHIKMSTINCIVFLSIHDVINMLCLVLFGVAHRANDGFTYGQPYWMIVCSTVVSTFTNITLIFDLIQTPDFTRAGSGLTRKQRSLVIVVMVLLVYIALGALVNSYLVERQFVDSLYFTVASVETIGFGDIVPVTAGARVFVCIYVVFGIINLAHTVAMISETIVEALEINYRKRSDALRQRRKAFGWRRRASVRWRRAIEWRLHVAGQPMWVRDNLESRKWAEVQSWRDLYGWFALLWPWSWSGDPDHLIKIRHPHGMHLNCEVLSNADLKAASIEAGVPLSMLLPPAMLHRRRLSFDSEGAAVPPVAAASSVRIEEIPLTHVRMGKMIQILGNFALAVDRSGYLTGNMGKRSGYGHASDDEDSETNTTEQVDEYSATVDLEERKEFYARLTVALGFFFLFWVIGMVVFVQTEGWTYGVSIYFCVICFTTLGYGDYTLTTPLGRAIFVFWALMGVATMTILATEAFSSRYKRALHSDVFTRVLKQYR</sequence>
<keyword evidence="6 10" id="KW-0472">Membrane</keyword>
<evidence type="ECO:0000256" key="5">
    <source>
        <dbReference type="ARBA" id="ARBA00023065"/>
    </source>
</evidence>
<dbReference type="GO" id="GO:0005886">
    <property type="term" value="C:plasma membrane"/>
    <property type="evidence" value="ECO:0007669"/>
    <property type="project" value="TreeGrafter"/>
</dbReference>
<keyword evidence="2 8" id="KW-0813">Transport</keyword>
<evidence type="ECO:0000256" key="6">
    <source>
        <dbReference type="ARBA" id="ARBA00023136"/>
    </source>
</evidence>
<feature type="transmembrane region" description="Helical" evidence="10">
    <location>
        <begin position="55"/>
        <end position="77"/>
    </location>
</feature>
<proteinExistence type="inferred from homology"/>
<feature type="transmembrane region" description="Helical" evidence="10">
    <location>
        <begin position="165"/>
        <end position="187"/>
    </location>
</feature>
<dbReference type="AlphaFoldDB" id="A0A0D7A2P1"/>
<evidence type="ECO:0000256" key="7">
    <source>
        <dbReference type="ARBA" id="ARBA00023303"/>
    </source>
</evidence>
<feature type="domain" description="Potassium channel" evidence="11">
    <location>
        <begin position="480"/>
        <end position="545"/>
    </location>
</feature>
<comment type="subcellular location">
    <subcellularLocation>
        <location evidence="1">Membrane</location>
        <topology evidence="1">Multi-pass membrane protein</topology>
    </subcellularLocation>
</comment>
<evidence type="ECO:0000259" key="11">
    <source>
        <dbReference type="Pfam" id="PF07885"/>
    </source>
</evidence>
<feature type="transmembrane region" description="Helical" evidence="10">
    <location>
        <begin position="468"/>
        <end position="490"/>
    </location>
</feature>
<keyword evidence="5 8" id="KW-0406">Ion transport</keyword>
<keyword evidence="3 8" id="KW-0812">Transmembrane</keyword>
<reference evidence="12 13" key="1">
    <citation type="journal article" date="2015" name="Fungal Genet. Biol.">
        <title>Evolution of novel wood decay mechanisms in Agaricales revealed by the genome sequences of Fistulina hepatica and Cylindrobasidium torrendii.</title>
        <authorList>
            <person name="Floudas D."/>
            <person name="Held B.W."/>
            <person name="Riley R."/>
            <person name="Nagy L.G."/>
            <person name="Koehler G."/>
            <person name="Ransdell A.S."/>
            <person name="Younus H."/>
            <person name="Chow J."/>
            <person name="Chiniquy J."/>
            <person name="Lipzen A."/>
            <person name="Tritt A."/>
            <person name="Sun H."/>
            <person name="Haridas S."/>
            <person name="LaButti K."/>
            <person name="Ohm R.A."/>
            <person name="Kues U."/>
            <person name="Blanchette R.A."/>
            <person name="Grigoriev I.V."/>
            <person name="Minto R.E."/>
            <person name="Hibbett D.S."/>
        </authorList>
    </citation>
    <scope>NUCLEOTIDE SEQUENCE [LARGE SCALE GENOMIC DNA]</scope>
    <source>
        <strain evidence="12 13">ATCC 64428</strain>
    </source>
</reference>
<dbReference type="PANTHER" id="PTHR11003">
    <property type="entry name" value="POTASSIUM CHANNEL, SUBFAMILY K"/>
    <property type="match status" value="1"/>
</dbReference>
<dbReference type="EMBL" id="KN882062">
    <property type="protein sequence ID" value="KIY45073.1"/>
    <property type="molecule type" value="Genomic_DNA"/>
</dbReference>
<evidence type="ECO:0000313" key="13">
    <source>
        <dbReference type="Proteomes" id="UP000054144"/>
    </source>
</evidence>
<evidence type="ECO:0000256" key="9">
    <source>
        <dbReference type="SAM" id="MobiDB-lite"/>
    </source>
</evidence>
<dbReference type="Pfam" id="PF07885">
    <property type="entry name" value="Ion_trans_2"/>
    <property type="match status" value="2"/>
</dbReference>
<dbReference type="GO" id="GO:0015271">
    <property type="term" value="F:outward rectifier potassium channel activity"/>
    <property type="evidence" value="ECO:0007669"/>
    <property type="project" value="TreeGrafter"/>
</dbReference>
<feature type="domain" description="Potassium channel" evidence="11">
    <location>
        <begin position="172"/>
        <end position="245"/>
    </location>
</feature>
<feature type="non-terminal residue" evidence="12">
    <location>
        <position position="568"/>
    </location>
</feature>
<accession>A0A0D7A2P1</accession>
<dbReference type="PANTHER" id="PTHR11003:SF291">
    <property type="entry name" value="IP11374P"/>
    <property type="match status" value="1"/>
</dbReference>
<evidence type="ECO:0000256" key="1">
    <source>
        <dbReference type="ARBA" id="ARBA00004141"/>
    </source>
</evidence>
<evidence type="ECO:0000256" key="4">
    <source>
        <dbReference type="ARBA" id="ARBA00022989"/>
    </source>
</evidence>
<name>A0A0D7A2P1_9AGAR</name>
<feature type="transmembrane region" description="Helical" evidence="10">
    <location>
        <begin position="526"/>
        <end position="547"/>
    </location>
</feature>
<feature type="transmembrane region" description="Helical" evidence="10">
    <location>
        <begin position="12"/>
        <end position="35"/>
    </location>
</feature>
<feature type="non-terminal residue" evidence="12">
    <location>
        <position position="1"/>
    </location>
</feature>
<dbReference type="SUPFAM" id="SSF81324">
    <property type="entry name" value="Voltage-gated potassium channels"/>
    <property type="match status" value="2"/>
</dbReference>
<dbReference type="OrthoDB" id="297496at2759"/>
<keyword evidence="4 10" id="KW-1133">Transmembrane helix</keyword>
<comment type="similarity">
    <text evidence="8">Belongs to the two pore domain potassium channel (TC 1.A.1.8) family.</text>
</comment>
<organism evidence="12 13">
    <name type="scientific">Fistulina hepatica ATCC 64428</name>
    <dbReference type="NCBI Taxonomy" id="1128425"/>
    <lineage>
        <taxon>Eukaryota</taxon>
        <taxon>Fungi</taxon>
        <taxon>Dikarya</taxon>
        <taxon>Basidiomycota</taxon>
        <taxon>Agaricomycotina</taxon>
        <taxon>Agaricomycetes</taxon>
        <taxon>Agaricomycetidae</taxon>
        <taxon>Agaricales</taxon>
        <taxon>Fistulinaceae</taxon>
        <taxon>Fistulina</taxon>
    </lineage>
</organism>
<evidence type="ECO:0000256" key="2">
    <source>
        <dbReference type="ARBA" id="ARBA00022448"/>
    </source>
</evidence>
<keyword evidence="13" id="KW-1185">Reference proteome</keyword>
<dbReference type="Proteomes" id="UP000054144">
    <property type="component" value="Unassembled WGS sequence"/>
</dbReference>
<dbReference type="GO" id="GO:0030322">
    <property type="term" value="P:stabilization of membrane potential"/>
    <property type="evidence" value="ECO:0007669"/>
    <property type="project" value="TreeGrafter"/>
</dbReference>
<evidence type="ECO:0000313" key="12">
    <source>
        <dbReference type="EMBL" id="KIY45073.1"/>
    </source>
</evidence>
<dbReference type="GO" id="GO:0022841">
    <property type="term" value="F:potassium ion leak channel activity"/>
    <property type="evidence" value="ECO:0007669"/>
    <property type="project" value="TreeGrafter"/>
</dbReference>
<evidence type="ECO:0000256" key="8">
    <source>
        <dbReference type="RuleBase" id="RU003857"/>
    </source>
</evidence>
<dbReference type="InterPro" id="IPR003280">
    <property type="entry name" value="2pore_dom_K_chnl"/>
</dbReference>
<feature type="transmembrane region" description="Helical" evidence="10">
    <location>
        <begin position="496"/>
        <end position="514"/>
    </location>
</feature>
<gene>
    <name evidence="12" type="ORF">FISHEDRAFT_6747</name>
</gene>
<evidence type="ECO:0000256" key="3">
    <source>
        <dbReference type="ARBA" id="ARBA00022692"/>
    </source>
</evidence>
<dbReference type="InterPro" id="IPR013099">
    <property type="entry name" value="K_chnl_dom"/>
</dbReference>
<feature type="transmembrane region" description="Helical" evidence="10">
    <location>
        <begin position="218"/>
        <end position="245"/>
    </location>
</feature>
<evidence type="ECO:0000256" key="10">
    <source>
        <dbReference type="SAM" id="Phobius"/>
    </source>
</evidence>
<feature type="transmembrane region" description="Helical" evidence="10">
    <location>
        <begin position="124"/>
        <end position="144"/>
    </location>
</feature>
<keyword evidence="7 8" id="KW-0407">Ion channel</keyword>
<dbReference type="Gene3D" id="1.10.287.70">
    <property type="match status" value="2"/>
</dbReference>
<protein>
    <submittedName>
        <fullName evidence="12">Voltage-gated potassium channel</fullName>
    </submittedName>
</protein>